<evidence type="ECO:0000313" key="1">
    <source>
        <dbReference type="EMBL" id="TWS25558.1"/>
    </source>
</evidence>
<dbReference type="RefSeq" id="WP_146489233.1">
    <property type="nucleotide sequence ID" value="NZ_VIGX01000026.1"/>
</dbReference>
<protein>
    <submittedName>
        <fullName evidence="1">Uncharacterized protein</fullName>
    </submittedName>
</protein>
<dbReference type="Proteomes" id="UP000319375">
    <property type="component" value="Unassembled WGS sequence"/>
</dbReference>
<gene>
    <name evidence="1" type="ORF">FK530_22830</name>
</gene>
<sequence>MATIIHLPPEVEVQRLRRENHRLEDALHTVWQRLITLEASVQGSGKHLDSWTDEQLRDVSDLAAFAANHYTGQVAS</sequence>
<accession>A0A5C5RSP2</accession>
<dbReference type="AlphaFoldDB" id="A0A5C5RSP2"/>
<reference evidence="1 2" key="1">
    <citation type="submission" date="2019-06" db="EMBL/GenBank/DDBJ databases">
        <title>Tsukamurella conjunctivitidis sp. nov., Tsukamurella assacharolytica sp. nov. and Tsukamurella sputae sp. nov. isolated from patients with conjunctivitis, bacteraemia (lymphoma) and respiratory infection (sputum) in Hong Kong.</title>
        <authorList>
            <person name="Teng J.L.L."/>
            <person name="Lee H.H."/>
            <person name="Fong J.Y.H."/>
            <person name="Fok K.M.N."/>
            <person name="Lau S.K.P."/>
            <person name="Woo P.C.Y."/>
        </authorList>
    </citation>
    <scope>NUCLEOTIDE SEQUENCE [LARGE SCALE GENOMIC DNA]</scope>
    <source>
        <strain evidence="1 2">HKU72</strain>
    </source>
</reference>
<dbReference type="EMBL" id="VIGX01000026">
    <property type="protein sequence ID" value="TWS25558.1"/>
    <property type="molecule type" value="Genomic_DNA"/>
</dbReference>
<comment type="caution">
    <text evidence="1">The sequence shown here is derived from an EMBL/GenBank/DDBJ whole genome shotgun (WGS) entry which is preliminary data.</text>
</comment>
<keyword evidence="2" id="KW-1185">Reference proteome</keyword>
<name>A0A5C5RSP2_9ACTN</name>
<proteinExistence type="predicted"/>
<evidence type="ECO:0000313" key="2">
    <source>
        <dbReference type="Proteomes" id="UP000319375"/>
    </source>
</evidence>
<organism evidence="1 2">
    <name type="scientific">Tsukamurella conjunctivitidis</name>
    <dbReference type="NCBI Taxonomy" id="2592068"/>
    <lineage>
        <taxon>Bacteria</taxon>
        <taxon>Bacillati</taxon>
        <taxon>Actinomycetota</taxon>
        <taxon>Actinomycetes</taxon>
        <taxon>Mycobacteriales</taxon>
        <taxon>Tsukamurellaceae</taxon>
        <taxon>Tsukamurella</taxon>
    </lineage>
</organism>